<proteinExistence type="predicted"/>
<feature type="region of interest" description="Disordered" evidence="2">
    <location>
        <begin position="4475"/>
        <end position="4522"/>
    </location>
</feature>
<feature type="compositionally biased region" description="Basic and acidic residues" evidence="2">
    <location>
        <begin position="708"/>
        <end position="724"/>
    </location>
</feature>
<feature type="compositionally biased region" description="Basic and acidic residues" evidence="2">
    <location>
        <begin position="1163"/>
        <end position="1175"/>
    </location>
</feature>
<feature type="region of interest" description="Disordered" evidence="2">
    <location>
        <begin position="5117"/>
        <end position="5190"/>
    </location>
</feature>
<feature type="compositionally biased region" description="Basic and acidic residues" evidence="2">
    <location>
        <begin position="2152"/>
        <end position="2173"/>
    </location>
</feature>
<dbReference type="EMBL" id="WIXP02000007">
    <property type="protein sequence ID" value="KAF6208534.1"/>
    <property type="molecule type" value="Genomic_DNA"/>
</dbReference>
<feature type="compositionally biased region" description="Basic and acidic residues" evidence="2">
    <location>
        <begin position="395"/>
        <end position="458"/>
    </location>
</feature>
<feature type="compositionally biased region" description="Basic and acidic residues" evidence="2">
    <location>
        <begin position="4095"/>
        <end position="4105"/>
    </location>
</feature>
<feature type="region of interest" description="Disordered" evidence="2">
    <location>
        <begin position="2196"/>
        <end position="2230"/>
    </location>
</feature>
<feature type="compositionally biased region" description="Basic and acidic residues" evidence="2">
    <location>
        <begin position="646"/>
        <end position="671"/>
    </location>
</feature>
<feature type="compositionally biased region" description="Basic and acidic residues" evidence="2">
    <location>
        <begin position="489"/>
        <end position="504"/>
    </location>
</feature>
<feature type="compositionally biased region" description="Polar residues" evidence="2">
    <location>
        <begin position="3730"/>
        <end position="3749"/>
    </location>
</feature>
<keyword evidence="1" id="KW-0175">Coiled coil</keyword>
<feature type="compositionally biased region" description="Polar residues" evidence="2">
    <location>
        <begin position="3767"/>
        <end position="3776"/>
    </location>
</feature>
<feature type="compositionally biased region" description="Basic and acidic residues" evidence="2">
    <location>
        <begin position="466"/>
        <end position="481"/>
    </location>
</feature>
<feature type="region of interest" description="Disordered" evidence="2">
    <location>
        <begin position="2577"/>
        <end position="2605"/>
    </location>
</feature>
<feature type="compositionally biased region" description="Polar residues" evidence="2">
    <location>
        <begin position="3478"/>
        <end position="3496"/>
    </location>
</feature>
<feature type="compositionally biased region" description="Acidic residues" evidence="2">
    <location>
        <begin position="3195"/>
        <end position="3207"/>
    </location>
</feature>
<feature type="compositionally biased region" description="Basic and acidic residues" evidence="2">
    <location>
        <begin position="1307"/>
        <end position="1319"/>
    </location>
</feature>
<feature type="compositionally biased region" description="Polar residues" evidence="2">
    <location>
        <begin position="4951"/>
        <end position="4961"/>
    </location>
</feature>
<feature type="region of interest" description="Disordered" evidence="2">
    <location>
        <begin position="756"/>
        <end position="824"/>
    </location>
</feature>
<feature type="compositionally biased region" description="Basic and acidic residues" evidence="2">
    <location>
        <begin position="1061"/>
        <end position="1081"/>
    </location>
</feature>
<feature type="compositionally biased region" description="Basic and acidic residues" evidence="2">
    <location>
        <begin position="557"/>
        <end position="570"/>
    </location>
</feature>
<feature type="compositionally biased region" description="Basic and acidic residues" evidence="2">
    <location>
        <begin position="4512"/>
        <end position="4522"/>
    </location>
</feature>
<feature type="compositionally biased region" description="Basic and acidic residues" evidence="2">
    <location>
        <begin position="1235"/>
        <end position="1247"/>
    </location>
</feature>
<feature type="compositionally biased region" description="Polar residues" evidence="2">
    <location>
        <begin position="3818"/>
        <end position="3830"/>
    </location>
</feature>
<feature type="region of interest" description="Disordered" evidence="2">
    <location>
        <begin position="4632"/>
        <end position="4662"/>
    </location>
</feature>
<name>A0A8S9XJ03_APOLU</name>
<feature type="compositionally biased region" description="Basic and acidic residues" evidence="2">
    <location>
        <begin position="5152"/>
        <end position="5170"/>
    </location>
</feature>
<feature type="compositionally biased region" description="Basic and acidic residues" evidence="2">
    <location>
        <begin position="41"/>
        <end position="53"/>
    </location>
</feature>
<feature type="compositionally biased region" description="Basic and acidic residues" evidence="2">
    <location>
        <begin position="1510"/>
        <end position="1545"/>
    </location>
</feature>
<feature type="compositionally biased region" description="Basic and acidic residues" evidence="2">
    <location>
        <begin position="3575"/>
        <end position="3590"/>
    </location>
</feature>
<evidence type="ECO:0000313" key="4">
    <source>
        <dbReference type="Proteomes" id="UP000466442"/>
    </source>
</evidence>
<comment type="caution">
    <text evidence="3">The sequence shown here is derived from an EMBL/GenBank/DDBJ whole genome shotgun (WGS) entry which is preliminary data.</text>
</comment>
<feature type="compositionally biased region" description="Basic and acidic residues" evidence="2">
    <location>
        <begin position="2066"/>
        <end position="2094"/>
    </location>
</feature>
<feature type="region of interest" description="Disordered" evidence="2">
    <location>
        <begin position="2137"/>
        <end position="2173"/>
    </location>
</feature>
<feature type="compositionally biased region" description="Low complexity" evidence="2">
    <location>
        <begin position="267"/>
        <end position="280"/>
    </location>
</feature>
<feature type="region of interest" description="Disordered" evidence="2">
    <location>
        <begin position="3545"/>
        <end position="3854"/>
    </location>
</feature>
<feature type="compositionally biased region" description="Basic and acidic residues" evidence="2">
    <location>
        <begin position="992"/>
        <end position="1009"/>
    </location>
</feature>
<dbReference type="Proteomes" id="UP000466442">
    <property type="component" value="Unassembled WGS sequence"/>
</dbReference>
<feature type="region of interest" description="Disordered" evidence="2">
    <location>
        <begin position="992"/>
        <end position="1110"/>
    </location>
</feature>
<feature type="compositionally biased region" description="Basic and acidic residues" evidence="2">
    <location>
        <begin position="1133"/>
        <end position="1151"/>
    </location>
</feature>
<feature type="region of interest" description="Disordered" evidence="2">
    <location>
        <begin position="920"/>
        <end position="978"/>
    </location>
</feature>
<feature type="region of interest" description="Disordered" evidence="2">
    <location>
        <begin position="1602"/>
        <end position="1627"/>
    </location>
</feature>
<feature type="compositionally biased region" description="Basic and acidic residues" evidence="2">
    <location>
        <begin position="4381"/>
        <end position="4396"/>
    </location>
</feature>
<feature type="compositionally biased region" description="Basic and acidic residues" evidence="2">
    <location>
        <begin position="3627"/>
        <end position="3645"/>
    </location>
</feature>
<protein>
    <submittedName>
        <fullName evidence="3">Uncharacterized protein</fullName>
    </submittedName>
</protein>
<feature type="compositionally biased region" description="Polar residues" evidence="2">
    <location>
        <begin position="1486"/>
        <end position="1495"/>
    </location>
</feature>
<feature type="region of interest" description="Disordered" evidence="2">
    <location>
        <begin position="1274"/>
        <end position="1328"/>
    </location>
</feature>
<feature type="region of interest" description="Disordered" evidence="2">
    <location>
        <begin position="1202"/>
        <end position="1256"/>
    </location>
</feature>
<feature type="compositionally biased region" description="Basic and acidic residues" evidence="2">
    <location>
        <begin position="1454"/>
        <end position="1473"/>
    </location>
</feature>
<accession>A0A8S9XJ03</accession>
<dbReference type="OrthoDB" id="20872at2759"/>
<feature type="compositionally biased region" description="Basic and acidic residues" evidence="2">
    <location>
        <begin position="3097"/>
        <end position="3110"/>
    </location>
</feature>
<feature type="compositionally biased region" description="Basic and acidic residues" evidence="2">
    <location>
        <begin position="580"/>
        <end position="629"/>
    </location>
</feature>
<feature type="region of interest" description="Disordered" evidence="2">
    <location>
        <begin position="212"/>
        <end position="232"/>
    </location>
</feature>
<feature type="region of interest" description="Disordered" evidence="2">
    <location>
        <begin position="4423"/>
        <end position="4461"/>
    </location>
</feature>
<feature type="region of interest" description="Disordered" evidence="2">
    <location>
        <begin position="1805"/>
        <end position="1829"/>
    </location>
</feature>
<feature type="region of interest" description="Disordered" evidence="2">
    <location>
        <begin position="261"/>
        <end position="284"/>
    </location>
</feature>
<feature type="region of interest" description="Disordered" evidence="2">
    <location>
        <begin position="1340"/>
        <end position="1573"/>
    </location>
</feature>
<organism evidence="3 4">
    <name type="scientific">Apolygus lucorum</name>
    <name type="common">Small green plant bug</name>
    <name type="synonym">Lygocoris lucorum</name>
    <dbReference type="NCBI Taxonomy" id="248454"/>
    <lineage>
        <taxon>Eukaryota</taxon>
        <taxon>Metazoa</taxon>
        <taxon>Ecdysozoa</taxon>
        <taxon>Arthropoda</taxon>
        <taxon>Hexapoda</taxon>
        <taxon>Insecta</taxon>
        <taxon>Pterygota</taxon>
        <taxon>Neoptera</taxon>
        <taxon>Paraneoptera</taxon>
        <taxon>Hemiptera</taxon>
        <taxon>Heteroptera</taxon>
        <taxon>Panheteroptera</taxon>
        <taxon>Cimicomorpha</taxon>
        <taxon>Miridae</taxon>
        <taxon>Mirini</taxon>
        <taxon>Apolygus</taxon>
    </lineage>
</organism>
<feature type="region of interest" description="Disordered" evidence="2">
    <location>
        <begin position="4050"/>
        <end position="4156"/>
    </location>
</feature>
<feature type="region of interest" description="Disordered" evidence="2">
    <location>
        <begin position="4267"/>
        <end position="4411"/>
    </location>
</feature>
<feature type="compositionally biased region" description="Low complexity" evidence="2">
    <location>
        <begin position="5125"/>
        <end position="5147"/>
    </location>
</feature>
<feature type="region of interest" description="Disordered" evidence="2">
    <location>
        <begin position="306"/>
        <end position="332"/>
    </location>
</feature>
<feature type="compositionally biased region" description="Polar residues" evidence="2">
    <location>
        <begin position="3368"/>
        <end position="3377"/>
    </location>
</feature>
<feature type="region of interest" description="Disordered" evidence="2">
    <location>
        <begin position="368"/>
        <end position="742"/>
    </location>
</feature>
<feature type="compositionally biased region" description="Basic and acidic residues" evidence="2">
    <location>
        <begin position="4918"/>
        <end position="4930"/>
    </location>
</feature>
<feature type="compositionally biased region" description="Basic and acidic residues" evidence="2">
    <location>
        <begin position="1017"/>
        <end position="1036"/>
    </location>
</feature>
<feature type="region of interest" description="Disordered" evidence="2">
    <location>
        <begin position="2047"/>
        <end position="2104"/>
    </location>
</feature>
<feature type="region of interest" description="Disordered" evidence="2">
    <location>
        <begin position="41"/>
        <end position="60"/>
    </location>
</feature>
<feature type="compositionally biased region" description="Basic and acidic residues" evidence="2">
    <location>
        <begin position="3839"/>
        <end position="3849"/>
    </location>
</feature>
<feature type="compositionally biased region" description="Basic and acidic residues" evidence="2">
    <location>
        <begin position="1564"/>
        <end position="1573"/>
    </location>
</feature>
<feature type="compositionally biased region" description="Polar residues" evidence="2">
    <location>
        <begin position="4362"/>
        <end position="4380"/>
    </location>
</feature>
<feature type="region of interest" description="Disordered" evidence="2">
    <location>
        <begin position="843"/>
        <end position="893"/>
    </location>
</feature>
<feature type="region of interest" description="Disordered" evidence="2">
    <location>
        <begin position="1132"/>
        <end position="1177"/>
    </location>
</feature>
<feature type="compositionally biased region" description="Low complexity" evidence="2">
    <location>
        <begin position="1924"/>
        <end position="1936"/>
    </location>
</feature>
<feature type="compositionally biased region" description="Low complexity" evidence="2">
    <location>
        <begin position="3686"/>
        <end position="3699"/>
    </location>
</feature>
<feature type="region of interest" description="Disordered" evidence="2">
    <location>
        <begin position="3135"/>
        <end position="3218"/>
    </location>
</feature>
<feature type="compositionally biased region" description="Basic and acidic residues" evidence="2">
    <location>
        <begin position="4141"/>
        <end position="4156"/>
    </location>
</feature>
<feature type="region of interest" description="Disordered" evidence="2">
    <location>
        <begin position="3319"/>
        <end position="3378"/>
    </location>
</feature>
<feature type="compositionally biased region" description="Basic and acidic residues" evidence="2">
    <location>
        <begin position="3548"/>
        <end position="3559"/>
    </location>
</feature>
<feature type="compositionally biased region" description="Polar residues" evidence="2">
    <location>
        <begin position="756"/>
        <end position="765"/>
    </location>
</feature>
<feature type="coiled-coil region" evidence="1">
    <location>
        <begin position="3413"/>
        <end position="3444"/>
    </location>
</feature>
<feature type="region of interest" description="Disordered" evidence="2">
    <location>
        <begin position="4208"/>
        <end position="4240"/>
    </location>
</feature>
<reference evidence="3" key="1">
    <citation type="journal article" date="2021" name="Mol. Ecol. Resour.">
        <title>Apolygus lucorum genome provides insights into omnivorousness and mesophyll feeding.</title>
        <authorList>
            <person name="Liu Y."/>
            <person name="Liu H."/>
            <person name="Wang H."/>
            <person name="Huang T."/>
            <person name="Liu B."/>
            <person name="Yang B."/>
            <person name="Yin L."/>
            <person name="Li B."/>
            <person name="Zhang Y."/>
            <person name="Zhang S."/>
            <person name="Jiang F."/>
            <person name="Zhang X."/>
            <person name="Ren Y."/>
            <person name="Wang B."/>
            <person name="Wang S."/>
            <person name="Lu Y."/>
            <person name="Wu K."/>
            <person name="Fan W."/>
            <person name="Wang G."/>
        </authorList>
    </citation>
    <scope>NUCLEOTIDE SEQUENCE</scope>
    <source>
        <strain evidence="3">12Hb</strain>
    </source>
</reference>
<evidence type="ECO:0000256" key="2">
    <source>
        <dbReference type="SAM" id="MobiDB-lite"/>
    </source>
</evidence>
<feature type="compositionally biased region" description="Basic and acidic residues" evidence="2">
    <location>
        <begin position="951"/>
        <end position="961"/>
    </location>
</feature>
<feature type="compositionally biased region" description="Basic and acidic residues" evidence="2">
    <location>
        <begin position="3208"/>
        <end position="3218"/>
    </location>
</feature>
<feature type="compositionally biased region" description="Basic and acidic residues" evidence="2">
    <location>
        <begin position="4423"/>
        <end position="4443"/>
    </location>
</feature>
<feature type="region of interest" description="Disordered" evidence="2">
    <location>
        <begin position="3905"/>
        <end position="3927"/>
    </location>
</feature>
<feature type="compositionally biased region" description="Basic and acidic residues" evidence="2">
    <location>
        <begin position="1424"/>
        <end position="1435"/>
    </location>
</feature>
<gene>
    <name evidence="3" type="ORF">GE061_016992</name>
</gene>
<feature type="compositionally biased region" description="Polar residues" evidence="2">
    <location>
        <begin position="4447"/>
        <end position="4461"/>
    </location>
</feature>
<evidence type="ECO:0000256" key="1">
    <source>
        <dbReference type="SAM" id="Coils"/>
    </source>
</evidence>
<feature type="region of interest" description="Disordered" evidence="2">
    <location>
        <begin position="1750"/>
        <end position="1771"/>
    </location>
</feature>
<feature type="compositionally biased region" description="Basic and acidic residues" evidence="2">
    <location>
        <begin position="766"/>
        <end position="792"/>
    </location>
</feature>
<feature type="compositionally biased region" description="Low complexity" evidence="2">
    <location>
        <begin position="3562"/>
        <end position="3574"/>
    </location>
</feature>
<feature type="compositionally biased region" description="Polar residues" evidence="2">
    <location>
        <begin position="3970"/>
        <end position="3989"/>
    </location>
</feature>
<sequence>MLVTMFCVVLCYIPEYHGPLTSVIALTPYLDPQFHTLFADDKPRGADKSKEAVESSWLSQREGESVDGGLRLNAGEGLKSPYDNINIYYKDMTDETVYPPQLGYAEFESPDVLGSTSSLAQEHGTDTFSELLFSSSNSESEEPDENFPASREYETCGILYDMSNHINKVPEMFVQGVSPAERAELKELEESISQMLIDIRREESLFYADKTEETDTIKRRPKPKKHEGDDKYKKISEDGETALKEIESHISKLLEDVEKEEREIMGSPSCTPSPVESSSTSEDEYAVVPRVELNIGSRLGKSTIDISVKNSPTSRRKSTRMSASKRSLNRSLPSLKSSSMSLVWRDHNSSECLLEGPTIWQSSSVEYISPPQRIDPGSGYCVWSYPSEEEYGQDQVREEVKTSPIPEKHSPPKDEKLSDKGKRDDWKKEPIKKNEKPSLDKKDSIKKMSPDKTPEPPKKVSPGKMDSAKRISPDKTPEPSKKVSPVKIDSTKRISPDKTPEPSKKVPPVKMDSTKRISPDKTPEPPKKVSPVKNDKKPMDRGDSKKTPSPEKSVSIVKEKTVVTKVKSTEESTTATTEKNTIKTETSETNIDEKQVEIDSSKQKSTEKTKKESTKSETTVKEKVVEVKGKGKQKKEKNGESGGTKEVSKKPEEKETKQLEQTKGSSTEKKTSILGKTLETIKKPFQGKGKQKSFDSTKSLSQDIDESVDVREVSPKPNEKKPDTSKSVPQAEASKTFITAESSQCIEVPVAGTITVEESVTITSKASDDDGKNGRLQDDKSKEKSKGKKVPEPPKISPLTRATSQEKEESKKPVKQQSVERVSVVEPLIEKAVQDMAVIAAGSMEKVIEDKTKKDDEGSPKEDKTKGKGKGKDKQGLAKTPSFEESDKTQKLSDKMTVVEPLIEQTTQDVAVVAMGGAEKVLEGKAKKDEKASPKDDKNKGKGKAGPKKTPSVEESDKTLKSSDTMTAVEPLIEHTTQDIAVIALGSVEKVMEGKAKKDEKGSKKDNKNNGKGKGKSGPEKTPSVEEVGKTQKTADRTTVVEPLIEKITQDVTVIAVGSVDKIDDKRKKDEKGNAKDDKNKGKGKSGPPKTPSVEEADKTQRTADGTTAVQPLIEKITQDIAVVAAVGSVDEIDVKGKKDEKGSPKDDKNKGKGKSGPSKTPSVEKLEKSQKTADRTTVVEPLIEKTAQDVAVVAVGSLEKALDSKVMKQQEGSPKDDKKQGKGKGKSGLAKTTSVDDSKETPKQADRTTVVEPLIEKTAQDVAVVAVGSLEKALDSKVMKQQEGSPKDDKKQGKGKGKSGLAKTSSVDDSKETPKQADRTTVVEPLIEKTIQDIAVIAVGSVDKKKGSPKDDKNKGKGKEKGETGPTKTHSVDESDKPQQSTTSKIGETVEMIKEPFPDQTSAAQKSKKGKKQKSVELPKSSSLDKGDVDETKVELAQPKSATQIGEMAAKSSFEESDKELDKPAAKTEGKGKQKSVVPIKTPSPEKSVTSQIESKTKNVIDKPISTEPTKKEEKKKAKEKTLETIKRPFQGKKDDKAEAEGKKGKGKSKQKSVDSRQSSTEQEPKEEIRMTTETVRLIKELSQDASGQVIEQQAISLVVEPFGDKPSLSKSDDTRPSTEGSAKTKALIKELSLEKTGQQIEEKAMGLVSKPFERNDEKLSLAETVTSSKSTVEREWSLEDGGKVIAEKEIDLVTKPLQEGLSTHFQHPAIAKVEPLITELAHEKSGFFIEERPIDLVSQPFQDILETTSIEEPPVPTKSKTQSESATSISGPLIKELSHEKSGFIIEERAIDLVSQPFQNILETSLTHPNPPEDTRKQSKPERETVTAPLIRELSHEKSGFIIEERPIDLVSQPFQEILESSLISSPIPSVDSKIVSKTPREETTPDTKPLIKELAHEKSGFIIEERPIDLVSQPFQEILGSSSMSSPIPSVDSKIVSKTPRGETTPDTKPLIKELAHEKSGFIIEERPIDLVSQPFQEILGSSLMSSPIPSVDSKIVSKTPREETTPDTRPLIKELAHEKSGFIIEERAIDLVSQPFQGIFEAQKSIELPPSGSKGTKSPTMSKERSPDKGRLIEGKASGKDTKSLEDIRKLPPSSLEGSTKAVSLMKELSQDKSGQVIEEGAIDLVAQPFLGNLGRKEGNKTKKKEGKSKGGDSKKGAESPVKKNDFEHIQKTIDEAKVQFDQFVGIVSDKAGKSTSGKTKETDSSSTVSVTTTTMGSSDVTGGDMLQSDEQEIEIPVEKEEDFLKIQRSIQHDFQNLPSEITGTFDVKKITTTTKKPLEQEVGAFSSQIENVIGGIDRDMKKVTETMTKSVDGGITIVEKSVESHVKPVKEVSTKVIEKSAVTIQENISKIGETIPQKIGTVELTTITTTVTEPIKKGVESIPVQGEKVLGTVEKDLEKVKESVTKEVTVGERTIESQMKLVKDASSSFVKNTEKGPVNDAVEGLDRLAQTSMETVDKSKILTKGVVEDVGRTAEAIGQEAVGKVTNIFNSRGGVGRTDSESSPPELRAQSVKIAKFETVETIPQTVTEGDGTTRIRSKVTITGSSNNDEIGRIIKEMESQLLSTKFGTDEMVDDGSEVESDDFTKESRTTPSTPMPARKLFGDVESISDSEGVSMPYVTTPTLSRRVIGVGGSQRLSQDERPVVRVITEYVGDLSESEPEEDTYTVLEPEVKERRKFKIRFSPDMYGSEDKDDVEEMLRSDSEVASEALKKSDSIKSEKNIQRIERKFERMSSKTTEADPSMTELTEGEFQRIVSQLSLEEMDQALHQWDAGGLTPSEIDSKDLTLSSDDTTSPLQQGLTDIFRPKLSSILPTSVYVEKTGAEVGSSGFTESSKMKLSKCLVGVLKLHRQCIEPVESTTTQPPKPKPRARTSISQSIDLEEKKAVSHSEASIDQEVSEIGESGRVFHGVTTTESVVRDFTTEREISLDADTSEMEFIKSHDKEEMSYDNDAFDAFETTKDLPYPEPKPRKNIYERSVSLPGDTTIDVSNSVRSKKRIFETQIKKEMVVEQLMSQMEEEGSPEHKAFAMTTEPTDQAAMLNRQIHSEIVSHELEEQIESNLLENKALVQTKREIENQKDVKQNTAVETSPMKLEDDASESDKTNESSELPSIYETKISSTVAEVLHYKNDAISKPSDSLEVHVDKSESEETEKVKDIEEDLRVLDEKYESRPQTGSDQAKVSSITSSQGESEDTFSESDVTPEDARFKEQHDIHVWGPSDKDVKLSVDKLEDQKRTRSVHTPEEHIPDTVWEVPVQESTEPLEVETVGQLPTAVASWEETESLTESEARKIAEIFVGEIENELINTEALALDTQVSEKDGSKTKSPEAKTAAATKKSVNMLKLVRTDTTTSSMEITDEDLRSSGMTDNSPLESQAGLGLLMTGQRDVFGEDSGDDVDAQELDGDTIGKEVVEKTLAEVKQSLEAVKEELIEEKKKKRDSITKESPSEFEFKALVLEKTFSESIQEHLHEEATTIESKSLTKSSDESFSTRIETSEVSHVEKIYSTIEESSTSRGSEVKTTVQEITFENIAKYQEPVCQTSYEEISKREESKFEEYETSSVDTTTSYSKSTDYDMKEPTLEPKEIKTPGSTTGSEVSTKSTKSQETVIDRQEIDKQGSSAPHGEVDRSDTVMSVEDKKDEPVSQIKSSLGITERSSRPDLDSFSDQPVETEERKSPLDDVFSNSSSSDYKGGSNDASTLDKPNIIIRKHKKSSLGTKDPKSDGEPYSSSGSHYESFEQTSDSIKSPGSRPLSSDIEGLVAASTGMTTGSSEYETAVSHEISGQSTTITSREYQTAVSSLSSRDSMKSLDSESSGNLASIEVSSEASETLVPSAMELEKDSEEPIIKQKRLPPFTVDNQAKVQSFSESIEQSVSFDISGEDISEDDDENQVQPDQEQAIRMKRSHEMTFQPEPRPIVLEGESSQVQDEKLVSSLDDMSSLVSTATDTGGNRTIIELSKTESERMDGSATSEQLSLTVSGTSDMLSSESREFEETTVLSRTETIATQSPPFQQSAGGVESVTITTSSIVEQGIQSVCTQVTSKVEIRDVSHSNGPTQVEYNAEYDEGDHEVKKRGHRRNGSTSFRPSMIPVFQERDTSKKSEDIIEDSAESDKYTQPLTVKEGTQEEKKDVDETEKPEEEFYKTEADQAMNRDLREGRISIADTSYGEGAKSFDSSFGTKSRLHSAAFSDDHPDSEIAELLKQCSTDIPSEDPIERPKTPEPVEECELKDDTPEFSSEAQASVTELEMEYSGAFSRSAEYAAHVSPIREKELPEHESWEHLSEGEQTIDDSMIHSPDPLHLGFDNSASEKHELETHESTSKEKSFDRSKYVSSPVPDITVTQHMHPTPQDSFEKIEMDSASPSEISKQSVVQDSSENAGKSKEISDETEGRDSASDSPTSDSFELLEKPDIADEFVIIEEVGREASEQDTEGKSIKIDMKRVTSRVGSSSAPTVISPPTTVTKMTQMKYFSSGATEEDIPFDFDSGSPAKSAKSEKQSSQEGSPPSVEEPDFKPDLEASKKWMEMQFQGTEPIAQIYGYEDPYDRGGPLEDIKEEDINDLEGSSRIGSMGSQVSQSIGSFGSVKESLSSTPDYDVLAGRKFFTRSGEHDDVSMSSLQEFERLENLIALESSKHKSLGSQDSLTSSSNNSRKHGSRSGGDDISLASLKEFEGLESACIAAERIEKKAKLEEETLLSEIEEGHESQASESESCATISVGGMQRGESDEDDYERRMFEIDEIIRQAQTNVEQFMDSKNRETIEGGLKSETLGRADSLEEISKVPELDLDLPLYSVSYSSGKSYIQQWEDLGDDLVTSTDSLELKTQKSKTSVVDPFTTSTDSLDVKISQDVMSVSTDSIEASQKAKKKDIMTDSIEVGEKTSMLTSVDSLEGKVTQANSIDEDELHALGTYDQSSSSGKEGDLSSSGKDDSAEGAVGMNRMPPPRAEYLLGSTDSLEPTSSTATHATYQYETDSVMSSSFTSGDSTTMVDDNDEEGAARASMWFDEGKPYVTEVIEPIIGDEEFSHVIHRKVEMPPEIHKVSFKGMEAEHALREYIEKFDPGEDCTETREVDEHGNVHVKRVIQKRVIVRPEELGGDTTDLSGPDLEKYLQTLTQSQMETEPLIDSVHSSSESHSTVTSTLRTTTTLSQGDSIKTEQEVKQTVETHRRERDEESQEGAYGFSESKTKGTKK</sequence>
<feature type="region of interest" description="Disordered" evidence="2">
    <location>
        <begin position="1924"/>
        <end position="1951"/>
    </location>
</feature>
<feature type="compositionally biased region" description="Basic and acidic residues" evidence="2">
    <location>
        <begin position="4309"/>
        <end position="4331"/>
    </location>
</feature>
<feature type="compositionally biased region" description="Basic and acidic residues" evidence="2">
    <location>
        <begin position="3320"/>
        <end position="3332"/>
    </location>
</feature>
<feature type="region of interest" description="Disordered" evidence="2">
    <location>
        <begin position="3083"/>
        <end position="3120"/>
    </location>
</feature>
<feature type="compositionally biased region" description="Basic and acidic residues" evidence="2">
    <location>
        <begin position="1202"/>
        <end position="1221"/>
    </location>
</feature>
<feature type="region of interest" description="Disordered" evidence="2">
    <location>
        <begin position="3963"/>
        <end position="3992"/>
    </location>
</feature>
<feature type="region of interest" description="Disordered" evidence="2">
    <location>
        <begin position="3474"/>
        <end position="3497"/>
    </location>
</feature>
<feature type="compositionally biased region" description="Low complexity" evidence="2">
    <location>
        <begin position="2209"/>
        <end position="2229"/>
    </location>
</feature>
<feature type="region of interest" description="Disordered" evidence="2">
    <location>
        <begin position="4695"/>
        <end position="4730"/>
    </location>
</feature>
<feature type="compositionally biased region" description="Basic and acidic residues" evidence="2">
    <location>
        <begin position="4268"/>
        <end position="4285"/>
    </location>
</feature>
<feature type="compositionally biased region" description="Acidic residues" evidence="2">
    <location>
        <begin position="2577"/>
        <end position="2587"/>
    </location>
</feature>
<keyword evidence="4" id="KW-1185">Reference proteome</keyword>
<feature type="region of interest" description="Disordered" evidence="2">
    <location>
        <begin position="2861"/>
        <end position="2880"/>
    </location>
</feature>
<feature type="compositionally biased region" description="Basic and acidic residues" evidence="2">
    <location>
        <begin position="846"/>
        <end position="876"/>
    </location>
</feature>
<feature type="compositionally biased region" description="Polar residues" evidence="2">
    <location>
        <begin position="3176"/>
        <end position="3194"/>
    </location>
</feature>
<feature type="region of interest" description="Disordered" evidence="2">
    <location>
        <begin position="4894"/>
        <end position="4961"/>
    </location>
</feature>
<feature type="compositionally biased region" description="Basic and acidic residues" evidence="2">
    <location>
        <begin position="1274"/>
        <end position="1293"/>
    </location>
</feature>
<feature type="compositionally biased region" description="Basic and acidic residues" evidence="2">
    <location>
        <begin position="3135"/>
        <end position="3175"/>
    </location>
</feature>
<feature type="compositionally biased region" description="Basic and acidic residues" evidence="2">
    <location>
        <begin position="1813"/>
        <end position="1827"/>
    </location>
</feature>
<feature type="compositionally biased region" description="Polar residues" evidence="2">
    <location>
        <begin position="3592"/>
        <end position="3610"/>
    </location>
</feature>
<feature type="compositionally biased region" description="Polar residues" evidence="2">
    <location>
        <begin position="3784"/>
        <end position="3800"/>
    </location>
</feature>
<feature type="compositionally biased region" description="Basic and acidic residues" evidence="2">
    <location>
        <begin position="512"/>
        <end position="549"/>
    </location>
</feature>
<evidence type="ECO:0000313" key="3">
    <source>
        <dbReference type="EMBL" id="KAF6208534.1"/>
    </source>
</evidence>
<feature type="compositionally biased region" description="Polar residues" evidence="2">
    <location>
        <begin position="1760"/>
        <end position="1771"/>
    </location>
</feature>
<feature type="compositionally biased region" description="Low complexity" evidence="2">
    <location>
        <begin position="4638"/>
        <end position="4650"/>
    </location>
</feature>
<feature type="compositionally biased region" description="Basic and acidic residues" evidence="2">
    <location>
        <begin position="920"/>
        <end position="940"/>
    </location>
</feature>
<feature type="compositionally biased region" description="Basic and acidic residues" evidence="2">
    <location>
        <begin position="1343"/>
        <end position="1364"/>
    </location>
</feature>
<feature type="compositionally biased region" description="Polar residues" evidence="2">
    <location>
        <begin position="4341"/>
        <end position="4352"/>
    </location>
</feature>